<gene>
    <name evidence="2" type="primary">cas8c</name>
    <name evidence="2" type="ORF">F0345_28875</name>
</gene>
<dbReference type="EMBL" id="CP045705">
    <property type="protein sequence ID" value="QNE85096.1"/>
    <property type="molecule type" value="Genomic_DNA"/>
</dbReference>
<name>A0ABX6RX76_9ACTN</name>
<sequence>MRSRSSRPGGVRTGRRAEVLLQRLTEYGERIADKLPAEFYREKQIHWVLDIGEDGQEGRLLHRKVSGRQRDQVVSKPVPYVQRSGTKVPSYLLVDTAEFVLGIAKADKDGKVTDKAKDEAERRHEAYRELVLRWAAASDEPAAQAAQRFFSAGPVTFSLPEGVEATQVEAKDTVAVMAGTRWLHELDSAQRLWAQEVRARKSRGFGVCLVCGQHGELWESIPEPVKKGAVPTEGGSNEGQLVSINAPAQGRDGATQLVNTPVCHQCGGRSMAVLNHLLASDRHRRRFRDDGVLLWWTRHGQDDSALAMFFDDQPDPAEVERLLDSLHTSPTPTAGGGLDTDAFYALSLGLNNARLVVRDWIDIPLPAARRNLAAWYEDHGVWDGWEDRTRYVPLWQMALACGRWLGERYAPKSAPHGLEPELLRSALHQIRPPARALPLLLQRVHADRRIDLPRLALLRLLLNRSPNPQDHLMPQLDKDSTDPAYRWGRLFAVLEAVQHAALPDINTTLRDKFFSAASTAPASTMPRLYRDAGAHLKRLRRDKPAAAHALEARLEEIYEKVCDDLPGHLDDVQQGRFIIGYSHQRAEDRARRRAAKEAKEKTQRETKTADVPAQADAPQLSAS</sequence>
<reference evidence="3" key="1">
    <citation type="submission" date="2019-10" db="EMBL/GenBank/DDBJ databases">
        <title>Antimicrobial potential of Antarctic Bacteria.</title>
        <authorList>
            <person name="Benaud N."/>
            <person name="Edwards R.J."/>
            <person name="Ferrari B.C."/>
        </authorList>
    </citation>
    <scope>NUCLEOTIDE SEQUENCE [LARGE SCALE GENOMIC DNA]</scope>
    <source>
        <strain evidence="3">NBH77</strain>
        <plasmid evidence="3">unnamed1</plasmid>
    </source>
</reference>
<geneLocation type="plasmid" evidence="2 3">
    <name>unnamed1</name>
</geneLocation>
<evidence type="ECO:0000256" key="1">
    <source>
        <dbReference type="SAM" id="MobiDB-lite"/>
    </source>
</evidence>
<keyword evidence="2" id="KW-0614">Plasmid</keyword>
<feature type="compositionally biased region" description="Basic and acidic residues" evidence="1">
    <location>
        <begin position="586"/>
        <end position="608"/>
    </location>
</feature>
<proteinExistence type="predicted"/>
<dbReference type="Proteomes" id="UP000515764">
    <property type="component" value="Plasmid unnamed1"/>
</dbReference>
<dbReference type="NCBIfam" id="TIGR01863">
    <property type="entry name" value="cas_Csd1"/>
    <property type="match status" value="1"/>
</dbReference>
<evidence type="ECO:0000313" key="3">
    <source>
        <dbReference type="Proteomes" id="UP000515764"/>
    </source>
</evidence>
<evidence type="ECO:0000313" key="2">
    <source>
        <dbReference type="EMBL" id="QNE85096.1"/>
    </source>
</evidence>
<organism evidence="2 3">
    <name type="scientific">Streptomyces rutgersensis</name>
    <dbReference type="NCBI Taxonomy" id="53451"/>
    <lineage>
        <taxon>Bacteria</taxon>
        <taxon>Bacillati</taxon>
        <taxon>Actinomycetota</taxon>
        <taxon>Actinomycetes</taxon>
        <taxon>Kitasatosporales</taxon>
        <taxon>Streptomycetaceae</taxon>
        <taxon>Streptomyces</taxon>
        <taxon>Streptomyces diastaticus group</taxon>
    </lineage>
</organism>
<accession>A0ABX6RX76</accession>
<keyword evidence="3" id="KW-1185">Reference proteome</keyword>
<feature type="region of interest" description="Disordered" evidence="1">
    <location>
        <begin position="586"/>
        <end position="623"/>
    </location>
</feature>
<dbReference type="InterPro" id="IPR010144">
    <property type="entry name" value="CRISPR-assoc_prot_Csd1-typ"/>
</dbReference>
<dbReference type="Pfam" id="PF09709">
    <property type="entry name" value="Cas_Csd1"/>
    <property type="match status" value="1"/>
</dbReference>
<protein>
    <submittedName>
        <fullName evidence="2">Type I-C CRISPR-associated protein Cas8c/Csd1</fullName>
    </submittedName>
</protein>